<comment type="caution">
    <text evidence="2">The sequence shown here is derived from an EMBL/GenBank/DDBJ whole genome shotgun (WGS) entry which is preliminary data.</text>
</comment>
<feature type="transmembrane region" description="Helical" evidence="1">
    <location>
        <begin position="77"/>
        <end position="96"/>
    </location>
</feature>
<evidence type="ECO:0000313" key="3">
    <source>
        <dbReference type="Proteomes" id="UP000811609"/>
    </source>
</evidence>
<protein>
    <submittedName>
        <fullName evidence="2">Uncharacterized protein</fullName>
    </submittedName>
</protein>
<feature type="transmembrane region" description="Helical" evidence="1">
    <location>
        <begin position="116"/>
        <end position="137"/>
    </location>
</feature>
<accession>A0A8T1RP76</accession>
<evidence type="ECO:0000313" key="2">
    <source>
        <dbReference type="EMBL" id="KAG6668674.1"/>
    </source>
</evidence>
<keyword evidence="3" id="KW-1185">Reference proteome</keyword>
<keyword evidence="1" id="KW-0472">Membrane</keyword>
<name>A0A8T1RP76_CARIL</name>
<keyword evidence="1" id="KW-0812">Transmembrane</keyword>
<evidence type="ECO:0000256" key="1">
    <source>
        <dbReference type="SAM" id="Phobius"/>
    </source>
</evidence>
<dbReference type="AlphaFoldDB" id="A0A8T1RP76"/>
<dbReference type="Proteomes" id="UP000811609">
    <property type="component" value="Chromosome 1"/>
</dbReference>
<organism evidence="2 3">
    <name type="scientific">Carya illinoinensis</name>
    <name type="common">Pecan</name>
    <dbReference type="NCBI Taxonomy" id="32201"/>
    <lineage>
        <taxon>Eukaryota</taxon>
        <taxon>Viridiplantae</taxon>
        <taxon>Streptophyta</taxon>
        <taxon>Embryophyta</taxon>
        <taxon>Tracheophyta</taxon>
        <taxon>Spermatophyta</taxon>
        <taxon>Magnoliopsida</taxon>
        <taxon>eudicotyledons</taxon>
        <taxon>Gunneridae</taxon>
        <taxon>Pentapetalae</taxon>
        <taxon>rosids</taxon>
        <taxon>fabids</taxon>
        <taxon>Fagales</taxon>
        <taxon>Juglandaceae</taxon>
        <taxon>Carya</taxon>
    </lineage>
</organism>
<feature type="transmembrane region" description="Helical" evidence="1">
    <location>
        <begin position="48"/>
        <end position="70"/>
    </location>
</feature>
<keyword evidence="1" id="KW-1133">Transmembrane helix</keyword>
<sequence length="138" mass="15331">MRTMWLVAALFNPCHMKICYESTESDGILLQDQIGGLQVLHARTRRSMLLSGLLLLNHVLQLFDGHILYASCKAQRSGTIVTFVIIEVWIGTFIVGDSRCILEHAEGGIYMDCVGILWTVLVICMNCVGIFVDCVGIL</sequence>
<dbReference type="EMBL" id="CM031809">
    <property type="protein sequence ID" value="KAG6668674.1"/>
    <property type="molecule type" value="Genomic_DNA"/>
</dbReference>
<reference evidence="2" key="1">
    <citation type="submission" date="2020-12" db="EMBL/GenBank/DDBJ databases">
        <title>WGS assembly of Carya illinoinensis cv. Pawnee.</title>
        <authorList>
            <person name="Platts A."/>
            <person name="Shu S."/>
            <person name="Wright S."/>
            <person name="Barry K."/>
            <person name="Edger P."/>
            <person name="Pires J.C."/>
            <person name="Schmutz J."/>
        </authorList>
    </citation>
    <scope>NUCLEOTIDE SEQUENCE</scope>
    <source>
        <tissue evidence="2">Leaf</tissue>
    </source>
</reference>
<gene>
    <name evidence="2" type="ORF">CIPAW_01G187400</name>
</gene>
<proteinExistence type="predicted"/>